<dbReference type="SMART" id="SM00347">
    <property type="entry name" value="HTH_MARR"/>
    <property type="match status" value="1"/>
</dbReference>
<dbReference type="PRINTS" id="PR00598">
    <property type="entry name" value="HTHMARR"/>
</dbReference>
<dbReference type="PANTHER" id="PTHR33164:SF99">
    <property type="entry name" value="MARR FAMILY REGULATORY PROTEIN"/>
    <property type="match status" value="1"/>
</dbReference>
<dbReference type="Pfam" id="PF12802">
    <property type="entry name" value="MarR_2"/>
    <property type="match status" value="1"/>
</dbReference>
<dbReference type="PROSITE" id="PS50995">
    <property type="entry name" value="HTH_MARR_2"/>
    <property type="match status" value="1"/>
</dbReference>
<evidence type="ECO:0000259" key="1">
    <source>
        <dbReference type="PROSITE" id="PS50995"/>
    </source>
</evidence>
<name>A0ABV8TY51_9ACTN</name>
<organism evidence="2 3">
    <name type="scientific">Salininema proteolyticum</name>
    <dbReference type="NCBI Taxonomy" id="1607685"/>
    <lineage>
        <taxon>Bacteria</taxon>
        <taxon>Bacillati</taxon>
        <taxon>Actinomycetota</taxon>
        <taxon>Actinomycetes</taxon>
        <taxon>Glycomycetales</taxon>
        <taxon>Glycomycetaceae</taxon>
        <taxon>Salininema</taxon>
    </lineage>
</organism>
<sequence>MDIGTWLDTAERRERVDKRMSALLRKDFGMGMLDYRALRAVAESEDGELRMQGLARKLGVNQSSITRMVPRLEERGYAYRDLCPEDSRGAYCVITEKGRGACGEMTESLDRLLVEVDGDW</sequence>
<proteinExistence type="predicted"/>
<reference evidence="3" key="1">
    <citation type="journal article" date="2019" name="Int. J. Syst. Evol. Microbiol.">
        <title>The Global Catalogue of Microorganisms (GCM) 10K type strain sequencing project: providing services to taxonomists for standard genome sequencing and annotation.</title>
        <authorList>
            <consortium name="The Broad Institute Genomics Platform"/>
            <consortium name="The Broad Institute Genome Sequencing Center for Infectious Disease"/>
            <person name="Wu L."/>
            <person name="Ma J."/>
        </authorList>
    </citation>
    <scope>NUCLEOTIDE SEQUENCE [LARGE SCALE GENOMIC DNA]</scope>
    <source>
        <strain evidence="3">IBRC-M 10908</strain>
    </source>
</reference>
<dbReference type="Gene3D" id="1.10.10.10">
    <property type="entry name" value="Winged helix-like DNA-binding domain superfamily/Winged helix DNA-binding domain"/>
    <property type="match status" value="1"/>
</dbReference>
<dbReference type="InterPro" id="IPR036388">
    <property type="entry name" value="WH-like_DNA-bd_sf"/>
</dbReference>
<dbReference type="RefSeq" id="WP_380620852.1">
    <property type="nucleotide sequence ID" value="NZ_JBHSDK010000015.1"/>
</dbReference>
<feature type="domain" description="HTH marR-type" evidence="1">
    <location>
        <begin position="1"/>
        <end position="120"/>
    </location>
</feature>
<accession>A0ABV8TY51</accession>
<comment type="caution">
    <text evidence="2">The sequence shown here is derived from an EMBL/GenBank/DDBJ whole genome shotgun (WGS) entry which is preliminary data.</text>
</comment>
<dbReference type="InterPro" id="IPR000835">
    <property type="entry name" value="HTH_MarR-typ"/>
</dbReference>
<keyword evidence="3" id="KW-1185">Reference proteome</keyword>
<dbReference type="EMBL" id="JBHSDK010000015">
    <property type="protein sequence ID" value="MFC4335715.1"/>
    <property type="molecule type" value="Genomic_DNA"/>
</dbReference>
<dbReference type="SUPFAM" id="SSF46785">
    <property type="entry name" value="Winged helix' DNA-binding domain"/>
    <property type="match status" value="1"/>
</dbReference>
<dbReference type="PANTHER" id="PTHR33164">
    <property type="entry name" value="TRANSCRIPTIONAL REGULATOR, MARR FAMILY"/>
    <property type="match status" value="1"/>
</dbReference>
<protein>
    <submittedName>
        <fullName evidence="2">MarR family winged helix-turn-helix transcriptional regulator</fullName>
    </submittedName>
</protein>
<gene>
    <name evidence="2" type="ORF">ACFPET_10930</name>
</gene>
<dbReference type="Proteomes" id="UP001595823">
    <property type="component" value="Unassembled WGS sequence"/>
</dbReference>
<evidence type="ECO:0000313" key="2">
    <source>
        <dbReference type="EMBL" id="MFC4335715.1"/>
    </source>
</evidence>
<dbReference type="InterPro" id="IPR039422">
    <property type="entry name" value="MarR/SlyA-like"/>
</dbReference>
<evidence type="ECO:0000313" key="3">
    <source>
        <dbReference type="Proteomes" id="UP001595823"/>
    </source>
</evidence>
<dbReference type="InterPro" id="IPR036390">
    <property type="entry name" value="WH_DNA-bd_sf"/>
</dbReference>